<evidence type="ECO:0000313" key="1">
    <source>
        <dbReference type="EMBL" id="PWN51703.1"/>
    </source>
</evidence>
<gene>
    <name evidence="1" type="ORF">IE53DRAFT_39912</name>
</gene>
<keyword evidence="2" id="KW-1185">Reference proteome</keyword>
<proteinExistence type="predicted"/>
<reference evidence="1 2" key="1">
    <citation type="journal article" date="2018" name="Mol. Biol. Evol.">
        <title>Broad Genomic Sampling Reveals a Smut Pathogenic Ancestry of the Fungal Clade Ustilaginomycotina.</title>
        <authorList>
            <person name="Kijpornyongpan T."/>
            <person name="Mondo S.J."/>
            <person name="Barry K."/>
            <person name="Sandor L."/>
            <person name="Lee J."/>
            <person name="Lipzen A."/>
            <person name="Pangilinan J."/>
            <person name="LaButti K."/>
            <person name="Hainaut M."/>
            <person name="Henrissat B."/>
            <person name="Grigoriev I.V."/>
            <person name="Spatafora J.W."/>
            <person name="Aime M.C."/>
        </authorList>
    </citation>
    <scope>NUCLEOTIDE SEQUENCE [LARGE SCALE GENOMIC DNA]</scope>
    <source>
        <strain evidence="1 2">SA 807</strain>
    </source>
</reference>
<sequence length="161" mass="17966">MPNPKLVTAPGTTWISIDSLHSPPRNVRTCVVSLFSFPFLSFPFLSILFQFSFHSFFFDLRGDACLSVGRVPRFLLGSTPPPSIPVPHYSNFLCLCSSCLRLRLHLSTFSPCQPFPPFPPSPCPLPALPIPPQSHFIFDSLRLYPVLHHHPSTPPDLPDST</sequence>
<dbReference type="Proteomes" id="UP000245626">
    <property type="component" value="Unassembled WGS sequence"/>
</dbReference>
<protein>
    <submittedName>
        <fullName evidence="1">Uncharacterized protein</fullName>
    </submittedName>
</protein>
<accession>A0ACD0P0T2</accession>
<name>A0ACD0P0T2_9BASI</name>
<organism evidence="1 2">
    <name type="scientific">Violaceomyces palustris</name>
    <dbReference type="NCBI Taxonomy" id="1673888"/>
    <lineage>
        <taxon>Eukaryota</taxon>
        <taxon>Fungi</taxon>
        <taxon>Dikarya</taxon>
        <taxon>Basidiomycota</taxon>
        <taxon>Ustilaginomycotina</taxon>
        <taxon>Ustilaginomycetes</taxon>
        <taxon>Violaceomycetales</taxon>
        <taxon>Violaceomycetaceae</taxon>
        <taxon>Violaceomyces</taxon>
    </lineage>
</organism>
<evidence type="ECO:0000313" key="2">
    <source>
        <dbReference type="Proteomes" id="UP000245626"/>
    </source>
</evidence>
<dbReference type="EMBL" id="KZ819823">
    <property type="protein sequence ID" value="PWN51703.1"/>
    <property type="molecule type" value="Genomic_DNA"/>
</dbReference>